<sequence length="133" mass="15087">MASCPPPQLRSARMLLAKHRQLQPVNCLIAHQSTSPNKERWRSGTKVVERMGRTQRGVRINERATIGSHLSSTHVSPPGSTSTRRVNLTSKRMHFRQCVWGEGLFYPINLEMREESRAEAKSRRVEGKKAGKV</sequence>
<organism evidence="1 2">
    <name type="scientific">Liparis tanakae</name>
    <name type="common">Tanaka's snailfish</name>
    <dbReference type="NCBI Taxonomy" id="230148"/>
    <lineage>
        <taxon>Eukaryota</taxon>
        <taxon>Metazoa</taxon>
        <taxon>Chordata</taxon>
        <taxon>Craniata</taxon>
        <taxon>Vertebrata</taxon>
        <taxon>Euteleostomi</taxon>
        <taxon>Actinopterygii</taxon>
        <taxon>Neopterygii</taxon>
        <taxon>Teleostei</taxon>
        <taxon>Neoteleostei</taxon>
        <taxon>Acanthomorphata</taxon>
        <taxon>Eupercaria</taxon>
        <taxon>Perciformes</taxon>
        <taxon>Cottioidei</taxon>
        <taxon>Cottales</taxon>
        <taxon>Liparidae</taxon>
        <taxon>Liparis</taxon>
    </lineage>
</organism>
<dbReference type="Proteomes" id="UP000314294">
    <property type="component" value="Unassembled WGS sequence"/>
</dbReference>
<proteinExistence type="predicted"/>
<name>A0A4Z2H110_9TELE</name>
<gene>
    <name evidence="1" type="ORF">EYF80_031246</name>
</gene>
<evidence type="ECO:0000313" key="1">
    <source>
        <dbReference type="EMBL" id="TNN58524.1"/>
    </source>
</evidence>
<dbReference type="AlphaFoldDB" id="A0A4Z2H110"/>
<dbReference type="EMBL" id="SRLO01000376">
    <property type="protein sequence ID" value="TNN58524.1"/>
    <property type="molecule type" value="Genomic_DNA"/>
</dbReference>
<accession>A0A4Z2H110</accession>
<keyword evidence="2" id="KW-1185">Reference proteome</keyword>
<protein>
    <submittedName>
        <fullName evidence="1">Uncharacterized protein</fullName>
    </submittedName>
</protein>
<evidence type="ECO:0000313" key="2">
    <source>
        <dbReference type="Proteomes" id="UP000314294"/>
    </source>
</evidence>
<comment type="caution">
    <text evidence="1">The sequence shown here is derived from an EMBL/GenBank/DDBJ whole genome shotgun (WGS) entry which is preliminary data.</text>
</comment>
<reference evidence="1 2" key="1">
    <citation type="submission" date="2019-03" db="EMBL/GenBank/DDBJ databases">
        <title>First draft genome of Liparis tanakae, snailfish: a comprehensive survey of snailfish specific genes.</title>
        <authorList>
            <person name="Kim W."/>
            <person name="Song I."/>
            <person name="Jeong J.-H."/>
            <person name="Kim D."/>
            <person name="Kim S."/>
            <person name="Ryu S."/>
            <person name="Song J.Y."/>
            <person name="Lee S.K."/>
        </authorList>
    </citation>
    <scope>NUCLEOTIDE SEQUENCE [LARGE SCALE GENOMIC DNA]</scope>
    <source>
        <tissue evidence="1">Muscle</tissue>
    </source>
</reference>